<accession>A0A016W5L5</accession>
<comment type="caution">
    <text evidence="1">The sequence shown here is derived from an EMBL/GenBank/DDBJ whole genome shotgun (WGS) entry which is preliminary data.</text>
</comment>
<dbReference type="EMBL" id="JARK01000888">
    <property type="protein sequence ID" value="EYC34896.1"/>
    <property type="molecule type" value="Genomic_DNA"/>
</dbReference>
<gene>
    <name evidence="1" type="primary">Acey_s1289.g3808</name>
    <name evidence="1" type="ORF">Y032_1289g3808</name>
</gene>
<evidence type="ECO:0000313" key="1">
    <source>
        <dbReference type="EMBL" id="EYC34896.1"/>
    </source>
</evidence>
<proteinExistence type="predicted"/>
<dbReference type="Proteomes" id="UP000024635">
    <property type="component" value="Unassembled WGS sequence"/>
</dbReference>
<name>A0A016W5L5_9BILA</name>
<protein>
    <submittedName>
        <fullName evidence="1">Uncharacterized protein</fullName>
    </submittedName>
</protein>
<organism evidence="1 2">
    <name type="scientific">Ancylostoma ceylanicum</name>
    <dbReference type="NCBI Taxonomy" id="53326"/>
    <lineage>
        <taxon>Eukaryota</taxon>
        <taxon>Metazoa</taxon>
        <taxon>Ecdysozoa</taxon>
        <taxon>Nematoda</taxon>
        <taxon>Chromadorea</taxon>
        <taxon>Rhabditida</taxon>
        <taxon>Rhabditina</taxon>
        <taxon>Rhabditomorpha</taxon>
        <taxon>Strongyloidea</taxon>
        <taxon>Ancylostomatidae</taxon>
        <taxon>Ancylostomatinae</taxon>
        <taxon>Ancylostoma</taxon>
    </lineage>
</organism>
<evidence type="ECO:0000313" key="2">
    <source>
        <dbReference type="Proteomes" id="UP000024635"/>
    </source>
</evidence>
<sequence length="108" mass="12415">MFRGPYHVHILSQRIRYHTYKSGMSSGQRKSHGCRSPHVYISELILLKHSYTTETPQTLEISVLLVQVTFLGSHCARLFRTSCQFFAPSYCQLGLVTWTEHDSLPVLC</sequence>
<dbReference type="AlphaFoldDB" id="A0A016W5L5"/>
<reference evidence="2" key="1">
    <citation type="journal article" date="2015" name="Nat. Genet.">
        <title>The genome and transcriptome of the zoonotic hookworm Ancylostoma ceylanicum identify infection-specific gene families.</title>
        <authorList>
            <person name="Schwarz E.M."/>
            <person name="Hu Y."/>
            <person name="Antoshechkin I."/>
            <person name="Miller M.M."/>
            <person name="Sternberg P.W."/>
            <person name="Aroian R.V."/>
        </authorList>
    </citation>
    <scope>NUCLEOTIDE SEQUENCE</scope>
    <source>
        <strain evidence="2">HY135</strain>
    </source>
</reference>
<keyword evidence="2" id="KW-1185">Reference proteome</keyword>